<evidence type="ECO:0000313" key="15">
    <source>
        <dbReference type="Proteomes" id="UP000703295"/>
    </source>
</evidence>
<comment type="similarity">
    <text evidence="2">Belongs to the HPPK family.</text>
</comment>
<dbReference type="Proteomes" id="UP000703295">
    <property type="component" value="Unassembled WGS sequence"/>
</dbReference>
<dbReference type="SUPFAM" id="SSF55083">
    <property type="entry name" value="6-hydroxymethyl-7,8-dihydropterin pyrophosphokinase, HPPK"/>
    <property type="match status" value="1"/>
</dbReference>
<evidence type="ECO:0000259" key="13">
    <source>
        <dbReference type="Pfam" id="PF01288"/>
    </source>
</evidence>
<name>A0ABS2ERW3_9BACE</name>
<evidence type="ECO:0000256" key="11">
    <source>
        <dbReference type="ARBA" id="ARBA00029766"/>
    </source>
</evidence>
<dbReference type="InterPro" id="IPR000550">
    <property type="entry name" value="Hppk"/>
</dbReference>
<evidence type="ECO:0000256" key="3">
    <source>
        <dbReference type="ARBA" id="ARBA00013253"/>
    </source>
</evidence>
<evidence type="ECO:0000313" key="14">
    <source>
        <dbReference type="EMBL" id="MBM6757331.1"/>
    </source>
</evidence>
<dbReference type="PANTHER" id="PTHR43071:SF1">
    <property type="entry name" value="2-AMINO-4-HYDROXY-6-HYDROXYMETHYLDIHYDROPTERIDINE PYROPHOSPHOKINASE"/>
    <property type="match status" value="1"/>
</dbReference>
<keyword evidence="8" id="KW-0067">ATP-binding</keyword>
<dbReference type="Pfam" id="PF01288">
    <property type="entry name" value="HPPK"/>
    <property type="match status" value="1"/>
</dbReference>
<dbReference type="EMBL" id="JACJJW010000002">
    <property type="protein sequence ID" value="MBM6757331.1"/>
    <property type="molecule type" value="Genomic_DNA"/>
</dbReference>
<keyword evidence="9" id="KW-0289">Folate biosynthesis</keyword>
<dbReference type="InterPro" id="IPR035907">
    <property type="entry name" value="Hppk_sf"/>
</dbReference>
<accession>A0ABS2ERW3</accession>
<evidence type="ECO:0000256" key="9">
    <source>
        <dbReference type="ARBA" id="ARBA00022909"/>
    </source>
</evidence>
<dbReference type="RefSeq" id="WP_204473932.1">
    <property type="nucleotide sequence ID" value="NZ_JACJJW010000002.1"/>
</dbReference>
<dbReference type="EC" id="2.7.6.3" evidence="3"/>
<proteinExistence type="inferred from homology"/>
<comment type="pathway">
    <text evidence="1">Cofactor biosynthesis; tetrahydrofolate biosynthesis; 2-amino-4-hydroxy-6-hydroxymethyl-7,8-dihydropteridine diphosphate from 7,8-dihydroneopterin triphosphate: step 4/4.</text>
</comment>
<evidence type="ECO:0000256" key="4">
    <source>
        <dbReference type="ARBA" id="ARBA00016218"/>
    </source>
</evidence>
<keyword evidence="7" id="KW-0418">Kinase</keyword>
<keyword evidence="5" id="KW-0808">Transferase</keyword>
<evidence type="ECO:0000256" key="1">
    <source>
        <dbReference type="ARBA" id="ARBA00005051"/>
    </source>
</evidence>
<evidence type="ECO:0000256" key="10">
    <source>
        <dbReference type="ARBA" id="ARBA00029409"/>
    </source>
</evidence>
<evidence type="ECO:0000256" key="12">
    <source>
        <dbReference type="ARBA" id="ARBA00033413"/>
    </source>
</evidence>
<sequence>MPETDVSHTCLLCMGSNLDAQLHLKNAEESLQRLFPGIEWGEIVETQPERMSNPQPFLNRAARFHTSLAIMEVRSLLKEIEQSNGRTPQSKEEGRIPLDIDLLTYDQQVLKPLDLKKEYVRRAFLHASFTYPNRV</sequence>
<evidence type="ECO:0000256" key="7">
    <source>
        <dbReference type="ARBA" id="ARBA00022777"/>
    </source>
</evidence>
<keyword evidence="15" id="KW-1185">Reference proteome</keyword>
<organism evidence="14 15">
    <name type="scientific">Bacteroides mediterraneensis</name>
    <dbReference type="NCBI Taxonomy" id="1841856"/>
    <lineage>
        <taxon>Bacteria</taxon>
        <taxon>Pseudomonadati</taxon>
        <taxon>Bacteroidota</taxon>
        <taxon>Bacteroidia</taxon>
        <taxon>Bacteroidales</taxon>
        <taxon>Bacteroidaceae</taxon>
        <taxon>Bacteroides</taxon>
    </lineage>
</organism>
<dbReference type="PANTHER" id="PTHR43071">
    <property type="entry name" value="2-AMINO-4-HYDROXY-6-HYDROXYMETHYLDIHYDROPTERIDINE PYROPHOSPHOKINASE"/>
    <property type="match status" value="1"/>
</dbReference>
<evidence type="ECO:0000256" key="2">
    <source>
        <dbReference type="ARBA" id="ARBA00005810"/>
    </source>
</evidence>
<feature type="domain" description="7,8-dihydro-6-hydroxymethylpterin-pyrophosphokinase" evidence="13">
    <location>
        <begin position="12"/>
        <end position="122"/>
    </location>
</feature>
<gene>
    <name evidence="14" type="ORF">H6A31_01245</name>
</gene>
<protein>
    <recommendedName>
        <fullName evidence="4">2-amino-4-hydroxy-6-hydroxymethyldihydropteridine pyrophosphokinase</fullName>
        <ecNumber evidence="3">2.7.6.3</ecNumber>
    </recommendedName>
    <alternativeName>
        <fullName evidence="11">6-hydroxymethyl-7,8-dihydropterin pyrophosphokinase</fullName>
    </alternativeName>
    <alternativeName>
        <fullName evidence="12">7,8-dihydro-6-hydroxymethylpterin-pyrophosphokinase</fullName>
    </alternativeName>
</protein>
<evidence type="ECO:0000256" key="8">
    <source>
        <dbReference type="ARBA" id="ARBA00022840"/>
    </source>
</evidence>
<keyword evidence="6" id="KW-0547">Nucleotide-binding</keyword>
<evidence type="ECO:0000256" key="6">
    <source>
        <dbReference type="ARBA" id="ARBA00022741"/>
    </source>
</evidence>
<comment type="function">
    <text evidence="10">Catalyzes the transfer of pyrophosphate from adenosine triphosphate (ATP) to 6-hydroxymethyl-7,8-dihydropterin, an enzymatic step in folate biosynthesis pathway.</text>
</comment>
<dbReference type="Gene3D" id="3.30.70.560">
    <property type="entry name" value="7,8-Dihydro-6-hydroxymethylpterin-pyrophosphokinase HPPK"/>
    <property type="match status" value="1"/>
</dbReference>
<reference evidence="14 15" key="1">
    <citation type="journal article" date="2021" name="Sci. Rep.">
        <title>The distribution of antibiotic resistance genes in chicken gut microbiota commensals.</title>
        <authorList>
            <person name="Juricova H."/>
            <person name="Matiasovicova J."/>
            <person name="Kubasova T."/>
            <person name="Cejkova D."/>
            <person name="Rychlik I."/>
        </authorList>
    </citation>
    <scope>NUCLEOTIDE SEQUENCE [LARGE SCALE GENOMIC DNA]</scope>
    <source>
        <strain evidence="14 15">An801</strain>
    </source>
</reference>
<evidence type="ECO:0000256" key="5">
    <source>
        <dbReference type="ARBA" id="ARBA00022679"/>
    </source>
</evidence>
<comment type="caution">
    <text evidence="14">The sequence shown here is derived from an EMBL/GenBank/DDBJ whole genome shotgun (WGS) entry which is preliminary data.</text>
</comment>